<evidence type="ECO:0000256" key="1">
    <source>
        <dbReference type="SAM" id="Coils"/>
    </source>
</evidence>
<keyword evidence="4" id="KW-1185">Reference proteome</keyword>
<dbReference type="RefSeq" id="WP_152945189.1">
    <property type="nucleotide sequence ID" value="NZ_WHYR01000005.1"/>
</dbReference>
<proteinExistence type="predicted"/>
<evidence type="ECO:0000313" key="4">
    <source>
        <dbReference type="Proteomes" id="UP000441717"/>
    </source>
</evidence>
<accession>A0A6N7IMQ9</accession>
<dbReference type="AlphaFoldDB" id="A0A6N7IMQ9"/>
<dbReference type="Proteomes" id="UP000441717">
    <property type="component" value="Unassembled WGS sequence"/>
</dbReference>
<dbReference type="OrthoDB" id="2871491at2"/>
<feature type="compositionally biased region" description="Polar residues" evidence="2">
    <location>
        <begin position="113"/>
        <end position="125"/>
    </location>
</feature>
<comment type="caution">
    <text evidence="3">The sequence shown here is derived from an EMBL/GenBank/DDBJ whole genome shotgun (WGS) entry which is preliminary data.</text>
</comment>
<sequence length="163" mass="18147">MFGFFSWRQRKSKLDELIRQVADLEREIQSLKECCRELARASYSPVVVEKLCVERVCVDRLDFTNNLGALGIRELSGNLNIGANYGISRKEGKPQPPPGTGPESRRHQEGEPSSRQQAKGQAPLSSPNPPPMQSTGCKGRGQSDSEGSSQRKQKAMKISFERK</sequence>
<organism evidence="3 4">
    <name type="scientific">Desulfofundulus thermobenzoicus</name>
    <dbReference type="NCBI Taxonomy" id="29376"/>
    <lineage>
        <taxon>Bacteria</taxon>
        <taxon>Bacillati</taxon>
        <taxon>Bacillota</taxon>
        <taxon>Clostridia</taxon>
        <taxon>Eubacteriales</taxon>
        <taxon>Peptococcaceae</taxon>
        <taxon>Desulfofundulus</taxon>
    </lineage>
</organism>
<evidence type="ECO:0000313" key="3">
    <source>
        <dbReference type="EMBL" id="MQL51265.1"/>
    </source>
</evidence>
<evidence type="ECO:0000256" key="2">
    <source>
        <dbReference type="SAM" id="MobiDB-lite"/>
    </source>
</evidence>
<name>A0A6N7IMQ9_9FIRM</name>
<dbReference type="EMBL" id="WHYR01000005">
    <property type="protein sequence ID" value="MQL51265.1"/>
    <property type="molecule type" value="Genomic_DNA"/>
</dbReference>
<keyword evidence="1" id="KW-0175">Coiled coil</keyword>
<feature type="compositionally biased region" description="Basic and acidic residues" evidence="2">
    <location>
        <begin position="103"/>
        <end position="112"/>
    </location>
</feature>
<protein>
    <submittedName>
        <fullName evidence="3">Uncharacterized protein</fullName>
    </submittedName>
</protein>
<reference evidence="3 4" key="1">
    <citation type="submission" date="2019-10" db="EMBL/GenBank/DDBJ databases">
        <title>Comparative genomics of sulfur disproportionating microorganisms.</title>
        <authorList>
            <person name="Ward L.M."/>
            <person name="Bertran E."/>
            <person name="Johnston D."/>
        </authorList>
    </citation>
    <scope>NUCLEOTIDE SEQUENCE [LARGE SCALE GENOMIC DNA]</scope>
    <source>
        <strain evidence="3 4">DSM 14055</strain>
    </source>
</reference>
<feature type="region of interest" description="Disordered" evidence="2">
    <location>
        <begin position="83"/>
        <end position="163"/>
    </location>
</feature>
<gene>
    <name evidence="3" type="ORF">GFC01_03105</name>
</gene>
<feature type="coiled-coil region" evidence="1">
    <location>
        <begin position="7"/>
        <end position="41"/>
    </location>
</feature>